<sequence>MARIYAMYQGSKKMLIFLAVVWLASTIASGVMIVMANISASGEELILSGNHQCSIVIDTNGMNLNHEIWIPTVVWEVLALFLAVWIVIKHFYELQQSLTGPTIGDYYTVLFRSHVLYFAAFAAVSFFNLGLLSPTLLDTTFMGSAIYSGILQFVQMLQMFVLGPRLILSVREHHAKLMARSDGGTRMTTFAFQELRRTPNSSDI</sequence>
<feature type="transmembrane region" description="Helical" evidence="1">
    <location>
        <begin position="145"/>
        <end position="168"/>
    </location>
</feature>
<accession>A0A0D0AUQ4</accession>
<name>A0A0D0AUQ4_9AGAM</name>
<dbReference type="HOGENOM" id="CLU_057751_1_0_1"/>
<proteinExistence type="predicted"/>
<reference evidence="2 3" key="1">
    <citation type="submission" date="2014-04" db="EMBL/GenBank/DDBJ databases">
        <authorList>
            <consortium name="DOE Joint Genome Institute"/>
            <person name="Kuo A."/>
            <person name="Ruytinx J."/>
            <person name="Rineau F."/>
            <person name="Colpaert J."/>
            <person name="Kohler A."/>
            <person name="Nagy L.G."/>
            <person name="Floudas D."/>
            <person name="Copeland A."/>
            <person name="Barry K.W."/>
            <person name="Cichocki N."/>
            <person name="Veneault-Fourrey C."/>
            <person name="LaButti K."/>
            <person name="Lindquist E.A."/>
            <person name="Lipzen A."/>
            <person name="Lundell T."/>
            <person name="Morin E."/>
            <person name="Murat C."/>
            <person name="Sun H."/>
            <person name="Tunlid A."/>
            <person name="Henrissat B."/>
            <person name="Grigoriev I.V."/>
            <person name="Hibbett D.S."/>
            <person name="Martin F."/>
            <person name="Nordberg H.P."/>
            <person name="Cantor M.N."/>
            <person name="Hua S.X."/>
        </authorList>
    </citation>
    <scope>NUCLEOTIDE SEQUENCE [LARGE SCALE GENOMIC DNA]</scope>
    <source>
        <strain evidence="2 3">UH-Slu-Lm8-n1</strain>
    </source>
</reference>
<feature type="transmembrane region" description="Helical" evidence="1">
    <location>
        <begin position="109"/>
        <end position="133"/>
    </location>
</feature>
<evidence type="ECO:0000256" key="1">
    <source>
        <dbReference type="SAM" id="Phobius"/>
    </source>
</evidence>
<evidence type="ECO:0000313" key="2">
    <source>
        <dbReference type="EMBL" id="KIK35603.1"/>
    </source>
</evidence>
<dbReference type="Proteomes" id="UP000054485">
    <property type="component" value="Unassembled WGS sequence"/>
</dbReference>
<gene>
    <name evidence="2" type="ORF">CY34DRAFT_812008</name>
</gene>
<feature type="transmembrane region" description="Helical" evidence="1">
    <location>
        <begin position="68"/>
        <end position="88"/>
    </location>
</feature>
<dbReference type="EMBL" id="KN835606">
    <property type="protein sequence ID" value="KIK35603.1"/>
    <property type="molecule type" value="Genomic_DNA"/>
</dbReference>
<evidence type="ECO:0000313" key="3">
    <source>
        <dbReference type="Proteomes" id="UP000054485"/>
    </source>
</evidence>
<dbReference type="OrthoDB" id="2681966at2759"/>
<keyword evidence="1" id="KW-1133">Transmembrane helix</keyword>
<dbReference type="InParanoid" id="A0A0D0AUQ4"/>
<keyword evidence="1" id="KW-0472">Membrane</keyword>
<keyword evidence="3" id="KW-1185">Reference proteome</keyword>
<organism evidence="2 3">
    <name type="scientific">Suillus luteus UH-Slu-Lm8-n1</name>
    <dbReference type="NCBI Taxonomy" id="930992"/>
    <lineage>
        <taxon>Eukaryota</taxon>
        <taxon>Fungi</taxon>
        <taxon>Dikarya</taxon>
        <taxon>Basidiomycota</taxon>
        <taxon>Agaricomycotina</taxon>
        <taxon>Agaricomycetes</taxon>
        <taxon>Agaricomycetidae</taxon>
        <taxon>Boletales</taxon>
        <taxon>Suillineae</taxon>
        <taxon>Suillaceae</taxon>
        <taxon>Suillus</taxon>
    </lineage>
</organism>
<reference evidence="3" key="2">
    <citation type="submission" date="2015-01" db="EMBL/GenBank/DDBJ databases">
        <title>Evolutionary Origins and Diversification of the Mycorrhizal Mutualists.</title>
        <authorList>
            <consortium name="DOE Joint Genome Institute"/>
            <consortium name="Mycorrhizal Genomics Consortium"/>
            <person name="Kohler A."/>
            <person name="Kuo A."/>
            <person name="Nagy L.G."/>
            <person name="Floudas D."/>
            <person name="Copeland A."/>
            <person name="Barry K.W."/>
            <person name="Cichocki N."/>
            <person name="Veneault-Fourrey C."/>
            <person name="LaButti K."/>
            <person name="Lindquist E.A."/>
            <person name="Lipzen A."/>
            <person name="Lundell T."/>
            <person name="Morin E."/>
            <person name="Murat C."/>
            <person name="Riley R."/>
            <person name="Ohm R."/>
            <person name="Sun H."/>
            <person name="Tunlid A."/>
            <person name="Henrissat B."/>
            <person name="Grigoriev I.V."/>
            <person name="Hibbett D.S."/>
            <person name="Martin F."/>
        </authorList>
    </citation>
    <scope>NUCLEOTIDE SEQUENCE [LARGE SCALE GENOMIC DNA]</scope>
    <source>
        <strain evidence="3">UH-Slu-Lm8-n1</strain>
    </source>
</reference>
<protein>
    <submittedName>
        <fullName evidence="2">Uncharacterized protein</fullName>
    </submittedName>
</protein>
<keyword evidence="1" id="KW-0812">Transmembrane</keyword>
<dbReference type="AlphaFoldDB" id="A0A0D0AUQ4"/>